<proteinExistence type="predicted"/>
<accession>A0A6J7GGA0</accession>
<dbReference type="InterPro" id="IPR037401">
    <property type="entry name" value="SnoaL-like"/>
</dbReference>
<evidence type="ECO:0000259" key="1">
    <source>
        <dbReference type="Pfam" id="PF12680"/>
    </source>
</evidence>
<dbReference type="InterPro" id="IPR032710">
    <property type="entry name" value="NTF2-like_dom_sf"/>
</dbReference>
<organism evidence="2">
    <name type="scientific">freshwater metagenome</name>
    <dbReference type="NCBI Taxonomy" id="449393"/>
    <lineage>
        <taxon>unclassified sequences</taxon>
        <taxon>metagenomes</taxon>
        <taxon>ecological metagenomes</taxon>
    </lineage>
</organism>
<feature type="domain" description="SnoaL-like" evidence="1">
    <location>
        <begin position="12"/>
        <end position="110"/>
    </location>
</feature>
<evidence type="ECO:0000313" key="3">
    <source>
        <dbReference type="EMBL" id="CAB5041813.1"/>
    </source>
</evidence>
<gene>
    <name evidence="2" type="ORF">UFOPK3495_01357</name>
    <name evidence="3" type="ORF">UFOPK4237_01395</name>
</gene>
<dbReference type="SUPFAM" id="SSF54427">
    <property type="entry name" value="NTF2-like"/>
    <property type="match status" value="1"/>
</dbReference>
<protein>
    <submittedName>
        <fullName evidence="2">Unannotated protein</fullName>
    </submittedName>
</protein>
<name>A0A6J7GGA0_9ZZZZ</name>
<evidence type="ECO:0000313" key="2">
    <source>
        <dbReference type="EMBL" id="CAB4907391.1"/>
    </source>
</evidence>
<reference evidence="2" key="1">
    <citation type="submission" date="2020-05" db="EMBL/GenBank/DDBJ databases">
        <authorList>
            <person name="Chiriac C."/>
            <person name="Salcher M."/>
            <person name="Ghai R."/>
            <person name="Kavagutti S V."/>
        </authorList>
    </citation>
    <scope>NUCLEOTIDE SEQUENCE</scope>
</reference>
<sequence length="120" mass="13601">MMAHMKPIETAKRYIELFNARKFTEMGELFAEDSLWESPSDTPATRGRDAIIDRYSAMAETITDMQMTDARFYELDNVVIVEMQTSNPDGPVGRVVDVFDIDNEGRISRMTGYAGPPRLS</sequence>
<dbReference type="Gene3D" id="3.10.450.50">
    <property type="match status" value="1"/>
</dbReference>
<dbReference type="AlphaFoldDB" id="A0A6J7GGA0"/>
<dbReference type="EMBL" id="CAFBPZ010000116">
    <property type="protein sequence ID" value="CAB5041813.1"/>
    <property type="molecule type" value="Genomic_DNA"/>
</dbReference>
<dbReference type="EMBL" id="CAFBMC010000089">
    <property type="protein sequence ID" value="CAB4907391.1"/>
    <property type="molecule type" value="Genomic_DNA"/>
</dbReference>
<dbReference type="Pfam" id="PF12680">
    <property type="entry name" value="SnoaL_2"/>
    <property type="match status" value="1"/>
</dbReference>